<evidence type="ECO:0000313" key="17">
    <source>
        <dbReference type="EMBL" id="QJS34746.1"/>
    </source>
</evidence>
<evidence type="ECO:0000256" key="13">
    <source>
        <dbReference type="ARBA" id="ARBA00023136"/>
    </source>
</evidence>
<name>A0A6M4RGQ1_9SCAR</name>
<evidence type="ECO:0000256" key="16">
    <source>
        <dbReference type="SAM" id="Phobius"/>
    </source>
</evidence>
<dbReference type="AlphaFoldDB" id="A0A6M4RGQ1"/>
<accession>A0A6M4RGQ1</accession>
<gene>
    <name evidence="17" type="primary">nad6</name>
</gene>
<evidence type="ECO:0000256" key="3">
    <source>
        <dbReference type="ARBA" id="ARBA00012944"/>
    </source>
</evidence>
<proteinExistence type="inferred from homology"/>
<dbReference type="PANTHER" id="PTHR11435">
    <property type="entry name" value="NADH UBIQUINONE OXIDOREDUCTASE SUBUNIT ND6"/>
    <property type="match status" value="1"/>
</dbReference>
<evidence type="ECO:0000256" key="14">
    <source>
        <dbReference type="ARBA" id="ARBA00031019"/>
    </source>
</evidence>
<dbReference type="EC" id="7.1.1.2" evidence="3"/>
<feature type="transmembrane region" description="Helical" evidence="16">
    <location>
        <begin position="47"/>
        <end position="66"/>
    </location>
</feature>
<evidence type="ECO:0000256" key="12">
    <source>
        <dbReference type="ARBA" id="ARBA00023128"/>
    </source>
</evidence>
<keyword evidence="9" id="KW-0249">Electron transport</keyword>
<protein>
    <recommendedName>
        <fullName evidence="4">NADH-ubiquinone oxidoreductase chain 6</fullName>
        <ecNumber evidence="3">7.1.1.2</ecNumber>
    </recommendedName>
    <alternativeName>
        <fullName evidence="14">NADH dehydrogenase subunit 6</fullName>
    </alternativeName>
</protein>
<evidence type="ECO:0000256" key="5">
    <source>
        <dbReference type="ARBA" id="ARBA00022448"/>
    </source>
</evidence>
<dbReference type="PANTHER" id="PTHR11435:SF1">
    <property type="entry name" value="NADH-UBIQUINONE OXIDOREDUCTASE CHAIN 6"/>
    <property type="match status" value="1"/>
</dbReference>
<keyword evidence="13 16" id="KW-0472">Membrane</keyword>
<geneLocation type="mitochondrion" evidence="17"/>
<keyword evidence="10 16" id="KW-1133">Transmembrane helix</keyword>
<keyword evidence="6" id="KW-0679">Respiratory chain</keyword>
<evidence type="ECO:0000256" key="1">
    <source>
        <dbReference type="ARBA" id="ARBA00004225"/>
    </source>
</evidence>
<keyword evidence="11" id="KW-0520">NAD</keyword>
<organism evidence="17">
    <name type="scientific">Lucanus chengyuani</name>
    <dbReference type="NCBI Taxonomy" id="2735355"/>
    <lineage>
        <taxon>Eukaryota</taxon>
        <taxon>Metazoa</taxon>
        <taxon>Ecdysozoa</taxon>
        <taxon>Arthropoda</taxon>
        <taxon>Hexapoda</taxon>
        <taxon>Insecta</taxon>
        <taxon>Pterygota</taxon>
        <taxon>Neoptera</taxon>
        <taxon>Endopterygota</taxon>
        <taxon>Coleoptera</taxon>
        <taxon>Polyphaga</taxon>
        <taxon>Scarabaeiformia</taxon>
        <taxon>Lucanidae</taxon>
        <taxon>Lucaninae</taxon>
        <taxon>Lucanus</taxon>
    </lineage>
</organism>
<comment type="similarity">
    <text evidence="2">Belongs to the complex I subunit 6 family.</text>
</comment>
<evidence type="ECO:0000256" key="10">
    <source>
        <dbReference type="ARBA" id="ARBA00022989"/>
    </source>
</evidence>
<keyword evidence="8" id="KW-1278">Translocase</keyword>
<keyword evidence="7 16" id="KW-0812">Transmembrane</keyword>
<comment type="subcellular location">
    <subcellularLocation>
        <location evidence="1">Mitochondrion membrane</location>
        <topology evidence="1">Multi-pass membrane protein</topology>
    </subcellularLocation>
</comment>
<feature type="transmembrane region" description="Helical" evidence="16">
    <location>
        <begin position="133"/>
        <end position="154"/>
    </location>
</feature>
<evidence type="ECO:0000256" key="8">
    <source>
        <dbReference type="ARBA" id="ARBA00022967"/>
    </source>
</evidence>
<dbReference type="InterPro" id="IPR050269">
    <property type="entry name" value="ComplexI_Subunit6"/>
</dbReference>
<evidence type="ECO:0000256" key="6">
    <source>
        <dbReference type="ARBA" id="ARBA00022660"/>
    </source>
</evidence>
<evidence type="ECO:0000256" key="9">
    <source>
        <dbReference type="ARBA" id="ARBA00022982"/>
    </source>
</evidence>
<dbReference type="EMBL" id="MK878514">
    <property type="protein sequence ID" value="QJS34746.1"/>
    <property type="molecule type" value="Genomic_DNA"/>
</dbReference>
<sequence>MLITMSLMMIPPIMLPWVKHPLSAGFILLTEMTLVILSVGLASASLWYSYIMFLIMVGGMLILFMYMTSVASNEKFKFSWNIMILATTMMMWTSTTQTNDSWFQYIKITYTEEMTNLKPFFFSMNKFLNEPSFTLSIMIIIYLLITLIAVIKIINVNSGPIRHMN</sequence>
<dbReference type="GO" id="GO:0008137">
    <property type="term" value="F:NADH dehydrogenase (ubiquinone) activity"/>
    <property type="evidence" value="ECO:0007669"/>
    <property type="project" value="UniProtKB-EC"/>
</dbReference>
<evidence type="ECO:0000256" key="15">
    <source>
        <dbReference type="ARBA" id="ARBA00049551"/>
    </source>
</evidence>
<evidence type="ECO:0000256" key="4">
    <source>
        <dbReference type="ARBA" id="ARBA00021095"/>
    </source>
</evidence>
<dbReference type="GO" id="GO:0031966">
    <property type="term" value="C:mitochondrial membrane"/>
    <property type="evidence" value="ECO:0007669"/>
    <property type="project" value="UniProtKB-SubCell"/>
</dbReference>
<reference evidence="17" key="1">
    <citation type="journal article" date="2019" name="Mitochondrial DNA Part B Resour">
        <title>Characterisation of the complete mitochondrial genome of Lucanus chengyuani (Coleoptera: Lucanidae).</title>
        <authorList>
            <person name="Wang L.-J."/>
            <person name="Huang J.-P."/>
            <person name="Shiao S.-F."/>
            <person name="Ko H.-P."/>
            <person name="Sung C.-H."/>
        </authorList>
    </citation>
    <scope>NUCLEOTIDE SEQUENCE</scope>
</reference>
<evidence type="ECO:0000256" key="2">
    <source>
        <dbReference type="ARBA" id="ARBA00005698"/>
    </source>
</evidence>
<feature type="transmembrane region" description="Helical" evidence="16">
    <location>
        <begin position="21"/>
        <end position="41"/>
    </location>
</feature>
<evidence type="ECO:0000256" key="7">
    <source>
        <dbReference type="ARBA" id="ARBA00022692"/>
    </source>
</evidence>
<comment type="catalytic activity">
    <reaction evidence="15">
        <text>a ubiquinone + NADH + 5 H(+)(in) = a ubiquinol + NAD(+) + 4 H(+)(out)</text>
        <dbReference type="Rhea" id="RHEA:29091"/>
        <dbReference type="Rhea" id="RHEA-COMP:9565"/>
        <dbReference type="Rhea" id="RHEA-COMP:9566"/>
        <dbReference type="ChEBI" id="CHEBI:15378"/>
        <dbReference type="ChEBI" id="CHEBI:16389"/>
        <dbReference type="ChEBI" id="CHEBI:17976"/>
        <dbReference type="ChEBI" id="CHEBI:57540"/>
        <dbReference type="ChEBI" id="CHEBI:57945"/>
        <dbReference type="EC" id="7.1.1.2"/>
    </reaction>
</comment>
<keyword evidence="12 17" id="KW-0496">Mitochondrion</keyword>
<keyword evidence="5" id="KW-0813">Transport</keyword>
<feature type="transmembrane region" description="Helical" evidence="16">
    <location>
        <begin position="78"/>
        <end position="95"/>
    </location>
</feature>
<evidence type="ECO:0000256" key="11">
    <source>
        <dbReference type="ARBA" id="ARBA00023027"/>
    </source>
</evidence>